<keyword evidence="4" id="KW-1185">Reference proteome</keyword>
<gene>
    <name evidence="3" type="ORF">DIS24_g10989</name>
</gene>
<feature type="region of interest" description="Disordered" evidence="1">
    <location>
        <begin position="236"/>
        <end position="380"/>
    </location>
</feature>
<feature type="domain" description="DH" evidence="2">
    <location>
        <begin position="479"/>
        <end position="641"/>
    </location>
</feature>
<dbReference type="InterPro" id="IPR035899">
    <property type="entry name" value="DBL_dom_sf"/>
</dbReference>
<evidence type="ECO:0000313" key="4">
    <source>
        <dbReference type="Proteomes" id="UP001175001"/>
    </source>
</evidence>
<dbReference type="Gene3D" id="1.20.900.10">
    <property type="entry name" value="Dbl homology (DH) domain"/>
    <property type="match status" value="1"/>
</dbReference>
<dbReference type="Proteomes" id="UP001175001">
    <property type="component" value="Unassembled WGS sequence"/>
</dbReference>
<feature type="compositionally biased region" description="Low complexity" evidence="1">
    <location>
        <begin position="249"/>
        <end position="262"/>
    </location>
</feature>
<feature type="compositionally biased region" description="Low complexity" evidence="1">
    <location>
        <begin position="459"/>
        <end position="472"/>
    </location>
</feature>
<dbReference type="SUPFAM" id="SSF48065">
    <property type="entry name" value="DBL homology domain (DH-domain)"/>
    <property type="match status" value="1"/>
</dbReference>
<feature type="compositionally biased region" description="Acidic residues" evidence="1">
    <location>
        <begin position="440"/>
        <end position="450"/>
    </location>
</feature>
<dbReference type="AlphaFoldDB" id="A0AA40C656"/>
<sequence length="830" mass="90720">MVDPITITYSVVNITSCVLTTAKSLSDLRDKYNNAHNTINAICTESSVISASLAQIQSLLLRDGATNDLDSHFANRPELRDTFDNALSGCTIVYACLEEEIQRLAAGARDADTNIMTWKVRCRFIWREDTMRDLLSQLRGQQMALNLLIQMLQLQSLQELKQLVRDSNQKISQVAQRSRSLRETHPRIRVSSVFSRDRDSVLGRTPSVSASTIDQTEFEFDDAVVNSKAYRRALAAAQKRPATGRTVSEPVPDTVSDTVPDVETLKLESIKQETEEDQDSEDEADMSKEKDIEKGFSPMTTEQTETAVQPDVSDGKGSMGTISSEPSIPTERKPSKDMTPPGSAGVPLGKPWNIPTPPWESPRTNLPRVQRKPLPSGRHILMPSASMSTLATLSTTSEDNTDTISRVSTTTTAAPSIFSTGSNPATNSTISLPNTIDSASEPDDDDDDDANTLVESLCSPSTTSFQTTTPNPELDSINQHLLTTETFFLNKLTILHTFIEEPLTRRWPAIWTALPALHQTAHIRHASTQHLVEPLKRAKAATQPTSTTPHLLLKSLRRFLKAAAPAYTAYFEQHPSTASALRARCEPGNDAYDAAFAAFVETFGRTHSLDDLLRQPLRRLDAYVQLAARLRKAIAVAGGDGDDAAAAAAEQLHTQLEQLQASCTHAHRAALHVADLHELHRRLGGLPAVVEQLDFLADGRRVVRMGPLAGRVGGKGPWKPVTGVVMDNFVFFGRWERASGAAPGVTAGKKGFKVDVGAWVEKPIPSRGVECSISGSLRKPAKAGVMDDLPRGTELYPFFVQNEGVVHLLAASTEGERREWMGALESVRSG</sequence>
<accession>A0AA40C656</accession>
<dbReference type="GO" id="GO:0005085">
    <property type="term" value="F:guanyl-nucleotide exchange factor activity"/>
    <property type="evidence" value="ECO:0007669"/>
    <property type="project" value="InterPro"/>
</dbReference>
<organism evidence="3 4">
    <name type="scientific">Lasiodiplodia hormozganensis</name>
    <dbReference type="NCBI Taxonomy" id="869390"/>
    <lineage>
        <taxon>Eukaryota</taxon>
        <taxon>Fungi</taxon>
        <taxon>Dikarya</taxon>
        <taxon>Ascomycota</taxon>
        <taxon>Pezizomycotina</taxon>
        <taxon>Dothideomycetes</taxon>
        <taxon>Dothideomycetes incertae sedis</taxon>
        <taxon>Botryosphaeriales</taxon>
        <taxon>Botryosphaeriaceae</taxon>
        <taxon>Lasiodiplodia</taxon>
    </lineage>
</organism>
<feature type="compositionally biased region" description="Basic and acidic residues" evidence="1">
    <location>
        <begin position="263"/>
        <end position="273"/>
    </location>
</feature>
<feature type="region of interest" description="Disordered" evidence="1">
    <location>
        <begin position="415"/>
        <end position="472"/>
    </location>
</feature>
<feature type="compositionally biased region" description="Basic and acidic residues" evidence="1">
    <location>
        <begin position="285"/>
        <end position="294"/>
    </location>
</feature>
<proteinExistence type="predicted"/>
<dbReference type="InterPro" id="IPR000219">
    <property type="entry name" value="DH_dom"/>
</dbReference>
<feature type="compositionally biased region" description="Polar residues" evidence="1">
    <location>
        <begin position="417"/>
        <end position="438"/>
    </location>
</feature>
<feature type="compositionally biased region" description="Polar residues" evidence="1">
    <location>
        <begin position="298"/>
        <end position="307"/>
    </location>
</feature>
<comment type="caution">
    <text evidence="3">The sequence shown here is derived from an EMBL/GenBank/DDBJ whole genome shotgun (WGS) entry which is preliminary data.</text>
</comment>
<evidence type="ECO:0000259" key="2">
    <source>
        <dbReference type="Pfam" id="PF00621"/>
    </source>
</evidence>
<evidence type="ECO:0000256" key="1">
    <source>
        <dbReference type="SAM" id="MobiDB-lite"/>
    </source>
</evidence>
<protein>
    <recommendedName>
        <fullName evidence="2">DH domain-containing protein</fullName>
    </recommendedName>
</protein>
<dbReference type="EMBL" id="JAUJDW010000137">
    <property type="protein sequence ID" value="KAK0625673.1"/>
    <property type="molecule type" value="Genomic_DNA"/>
</dbReference>
<reference evidence="3" key="1">
    <citation type="submission" date="2023-06" db="EMBL/GenBank/DDBJ databases">
        <title>Multi-omics analyses reveal the molecular pathogenesis toolkit of Lasiodiplodia hormozganensis, a cross-kingdom pathogen.</title>
        <authorList>
            <person name="Felix C."/>
            <person name="Meneses R."/>
            <person name="Goncalves M.F.M."/>
            <person name="Tilleman L."/>
            <person name="Duarte A.S."/>
            <person name="Jorrin-Novo J.V."/>
            <person name="Van De Peer Y."/>
            <person name="Deforce D."/>
            <person name="Van Nieuwerburgh F."/>
            <person name="Esteves A.C."/>
            <person name="Alves A."/>
        </authorList>
    </citation>
    <scope>NUCLEOTIDE SEQUENCE</scope>
    <source>
        <strain evidence="3">CBS 339.90</strain>
    </source>
</reference>
<feature type="compositionally biased region" description="Acidic residues" evidence="1">
    <location>
        <begin position="274"/>
        <end position="284"/>
    </location>
</feature>
<evidence type="ECO:0000313" key="3">
    <source>
        <dbReference type="EMBL" id="KAK0625673.1"/>
    </source>
</evidence>
<dbReference type="Pfam" id="PF00621">
    <property type="entry name" value="RhoGEF"/>
    <property type="match status" value="1"/>
</dbReference>
<name>A0AA40C656_9PEZI</name>